<keyword evidence="3" id="KW-1185">Reference proteome</keyword>
<feature type="region of interest" description="Disordered" evidence="1">
    <location>
        <begin position="1"/>
        <end position="23"/>
    </location>
</feature>
<evidence type="ECO:0000313" key="2">
    <source>
        <dbReference type="EMBL" id="KAK5991687.1"/>
    </source>
</evidence>
<dbReference type="Pfam" id="PF11905">
    <property type="entry name" value="DUF3425"/>
    <property type="match status" value="1"/>
</dbReference>
<sequence length="305" mass="34361">MSSDNQSLTPESQEEDWSGLGDPLLRRRVQNRINQRASRQRRLQQEREAGIVRRGRGRPRVLAIAIHRGTSGSSEVSNSRTQLLGQLGTLASTTQPTRRRTAAGGESFYLCEVDTATCVRLVERLTATVRQSVEQGDPASDLLLSLTQLNVFRGMMANMLALGLTLDTVKDDDAISSFNIPQPNISHHRLPPSLLPTDLQTSMVHHPWLDPFPIPSIRDILLSRQGEYDEVALCNDFVGLCSSGGDGQVGIIIWGDPWDPYGYEMTEFFAEKWMWLLRDCEEIQVSTNHWRSQRGEPPLFDVHRR</sequence>
<evidence type="ECO:0000256" key="1">
    <source>
        <dbReference type="SAM" id="MobiDB-lite"/>
    </source>
</evidence>
<protein>
    <recommendedName>
        <fullName evidence="4">BZIP domain-containing protein</fullName>
    </recommendedName>
</protein>
<dbReference type="InterPro" id="IPR021833">
    <property type="entry name" value="DUF3425"/>
</dbReference>
<evidence type="ECO:0008006" key="4">
    <source>
        <dbReference type="Google" id="ProtNLM"/>
    </source>
</evidence>
<accession>A0ABR0SHQ0</accession>
<evidence type="ECO:0000313" key="3">
    <source>
        <dbReference type="Proteomes" id="UP001338125"/>
    </source>
</evidence>
<dbReference type="Proteomes" id="UP001338125">
    <property type="component" value="Unassembled WGS sequence"/>
</dbReference>
<organism evidence="2 3">
    <name type="scientific">Cladobotryum mycophilum</name>
    <dbReference type="NCBI Taxonomy" id="491253"/>
    <lineage>
        <taxon>Eukaryota</taxon>
        <taxon>Fungi</taxon>
        <taxon>Dikarya</taxon>
        <taxon>Ascomycota</taxon>
        <taxon>Pezizomycotina</taxon>
        <taxon>Sordariomycetes</taxon>
        <taxon>Hypocreomycetidae</taxon>
        <taxon>Hypocreales</taxon>
        <taxon>Hypocreaceae</taxon>
        <taxon>Cladobotryum</taxon>
    </lineage>
</organism>
<dbReference type="PANTHER" id="PTHR38116">
    <property type="entry name" value="CHROMOSOME 7, WHOLE GENOME SHOTGUN SEQUENCE"/>
    <property type="match status" value="1"/>
</dbReference>
<proteinExistence type="predicted"/>
<dbReference type="PANTHER" id="PTHR38116:SF1">
    <property type="entry name" value="BZIP DOMAIN-CONTAINING PROTEIN"/>
    <property type="match status" value="1"/>
</dbReference>
<name>A0ABR0SHQ0_9HYPO</name>
<feature type="compositionally biased region" description="Polar residues" evidence="1">
    <location>
        <begin position="1"/>
        <end position="11"/>
    </location>
</feature>
<comment type="caution">
    <text evidence="2">The sequence shown here is derived from an EMBL/GenBank/DDBJ whole genome shotgun (WGS) entry which is preliminary data.</text>
</comment>
<dbReference type="CDD" id="cd14688">
    <property type="entry name" value="bZIP_YAP"/>
    <property type="match status" value="1"/>
</dbReference>
<dbReference type="EMBL" id="JAVFKD010000013">
    <property type="protein sequence ID" value="KAK5991687.1"/>
    <property type="molecule type" value="Genomic_DNA"/>
</dbReference>
<gene>
    <name evidence="2" type="ORF">PT974_07720</name>
</gene>
<reference evidence="2 3" key="1">
    <citation type="submission" date="2024-01" db="EMBL/GenBank/DDBJ databases">
        <title>Complete genome of Cladobotryum mycophilum ATHUM6906.</title>
        <authorList>
            <person name="Christinaki A.C."/>
            <person name="Myridakis A.I."/>
            <person name="Kouvelis V.N."/>
        </authorList>
    </citation>
    <scope>NUCLEOTIDE SEQUENCE [LARGE SCALE GENOMIC DNA]</scope>
    <source>
        <strain evidence="2 3">ATHUM6906</strain>
    </source>
</reference>